<accession>A0A645IYY7</accession>
<sequence length="145" mass="17167">MMKLWTMCYREIRLSECNYNNIELQDCYLCDIREMDSSGIVEVLKYTFKDTDIASYHVFKTLVMALDNKRIRQGYGILYNLKVEGDAEGEALLLEEYLEEAEEPEFLLTHEINELITDYKEYRKISRRRSDEEIQLINEIIGGSL</sequence>
<proteinExistence type="predicted"/>
<dbReference type="AlphaFoldDB" id="A0A645IYY7"/>
<reference evidence="1" key="1">
    <citation type="submission" date="2019-08" db="EMBL/GenBank/DDBJ databases">
        <authorList>
            <person name="Kucharzyk K."/>
            <person name="Murdoch R.W."/>
            <person name="Higgins S."/>
            <person name="Loffler F."/>
        </authorList>
    </citation>
    <scope>NUCLEOTIDE SEQUENCE</scope>
</reference>
<comment type="caution">
    <text evidence="1">The sequence shown here is derived from an EMBL/GenBank/DDBJ whole genome shotgun (WGS) entry which is preliminary data.</text>
</comment>
<evidence type="ECO:0000313" key="1">
    <source>
        <dbReference type="EMBL" id="MPN56655.1"/>
    </source>
</evidence>
<name>A0A645IYY7_9ZZZZ</name>
<organism evidence="1">
    <name type="scientific">bioreactor metagenome</name>
    <dbReference type="NCBI Taxonomy" id="1076179"/>
    <lineage>
        <taxon>unclassified sequences</taxon>
        <taxon>metagenomes</taxon>
        <taxon>ecological metagenomes</taxon>
    </lineage>
</organism>
<dbReference type="EMBL" id="VSSQ01127246">
    <property type="protein sequence ID" value="MPN56655.1"/>
    <property type="molecule type" value="Genomic_DNA"/>
</dbReference>
<protein>
    <submittedName>
        <fullName evidence="1">Uncharacterized protein</fullName>
    </submittedName>
</protein>
<gene>
    <name evidence="1" type="ORF">SDC9_204345</name>
</gene>